<protein>
    <recommendedName>
        <fullName evidence="3">DUF3052 domain-containing protein</fullName>
    </recommendedName>
</protein>
<dbReference type="RefSeq" id="WP_125567365.1">
    <property type="nucleotide sequence ID" value="NZ_AP019307.1"/>
</dbReference>
<gene>
    <name evidence="1" type="ORF">Back2_10300</name>
</gene>
<dbReference type="EMBL" id="AP019307">
    <property type="protein sequence ID" value="BBH16743.1"/>
    <property type="molecule type" value="Genomic_DNA"/>
</dbReference>
<sequence>MTVGAKLKVKAGQSIAVFGLPADVDLELPDHVPAAGAPDVAIGFAINAATAEDLHVVIASARTDRVAWIAYPKGGQLGTDLSRGKLVALMAEHHLQPVRQIAIDSVWSAMRFRPVSD</sequence>
<reference evidence="1 2" key="1">
    <citation type="submission" date="2018-11" db="EMBL/GenBank/DDBJ databases">
        <title>Complete genome sequence of Nocardioides baekrokdamisoli strain KCTC 39748.</title>
        <authorList>
            <person name="Kang S.W."/>
            <person name="Lee K.C."/>
            <person name="Kim K.K."/>
            <person name="Kim J.S."/>
            <person name="Kim D.S."/>
            <person name="Ko S.H."/>
            <person name="Yang S.H."/>
            <person name="Shin Y.K."/>
            <person name="Lee J.S."/>
        </authorList>
    </citation>
    <scope>NUCLEOTIDE SEQUENCE [LARGE SCALE GENOMIC DNA]</scope>
    <source>
        <strain evidence="1 2">KCTC 39748</strain>
    </source>
</reference>
<evidence type="ECO:0000313" key="1">
    <source>
        <dbReference type="EMBL" id="BBH16743.1"/>
    </source>
</evidence>
<accession>A0A3G9IWL1</accession>
<organism evidence="1 2">
    <name type="scientific">Nocardioides baekrokdamisoli</name>
    <dbReference type="NCBI Taxonomy" id="1804624"/>
    <lineage>
        <taxon>Bacteria</taxon>
        <taxon>Bacillati</taxon>
        <taxon>Actinomycetota</taxon>
        <taxon>Actinomycetes</taxon>
        <taxon>Propionibacteriales</taxon>
        <taxon>Nocardioidaceae</taxon>
        <taxon>Nocardioides</taxon>
    </lineage>
</organism>
<proteinExistence type="predicted"/>
<evidence type="ECO:0008006" key="3">
    <source>
        <dbReference type="Google" id="ProtNLM"/>
    </source>
</evidence>
<dbReference type="AlphaFoldDB" id="A0A3G9IWL1"/>
<dbReference type="OrthoDB" id="9800461at2"/>
<keyword evidence="2" id="KW-1185">Reference proteome</keyword>
<name>A0A3G9IWL1_9ACTN</name>
<evidence type="ECO:0000313" key="2">
    <source>
        <dbReference type="Proteomes" id="UP000271573"/>
    </source>
</evidence>
<dbReference type="KEGG" id="nbe:Back2_10300"/>
<dbReference type="Proteomes" id="UP000271573">
    <property type="component" value="Chromosome"/>
</dbReference>